<dbReference type="InterPro" id="IPR001881">
    <property type="entry name" value="EGF-like_Ca-bd_dom"/>
</dbReference>
<dbReference type="GO" id="GO:0005509">
    <property type="term" value="F:calcium ion binding"/>
    <property type="evidence" value="ECO:0007669"/>
    <property type="project" value="UniProtKB-UniRule"/>
</dbReference>
<feature type="compositionally biased region" description="Polar residues" evidence="11">
    <location>
        <begin position="4897"/>
        <end position="4907"/>
    </location>
</feature>
<dbReference type="GO" id="GO:0005912">
    <property type="term" value="C:adherens junction"/>
    <property type="evidence" value="ECO:0007669"/>
    <property type="project" value="TreeGrafter"/>
</dbReference>
<dbReference type="InterPro" id="IPR000742">
    <property type="entry name" value="EGF"/>
</dbReference>
<feature type="domain" description="Cadherin" evidence="16">
    <location>
        <begin position="380"/>
        <end position="491"/>
    </location>
</feature>
<protein>
    <submittedName>
        <fullName evidence="17">Ft-2</fullName>
    </submittedName>
</protein>
<feature type="domain" description="Cadherin" evidence="16">
    <location>
        <begin position="2678"/>
        <end position="2780"/>
    </location>
</feature>
<reference evidence="17" key="2">
    <citation type="submission" date="2018-04" db="EMBL/GenBank/DDBJ databases">
        <authorList>
            <person name="Vu H.T."/>
            <person name="Mansour S."/>
            <person name="Kucken M."/>
            <person name="Blasse C."/>
            <person name="Basquin C."/>
            <person name="Azimzadeh J."/>
            <person name="Myers E.W."/>
            <person name="Brusch L."/>
            <person name="Rink J.C."/>
        </authorList>
    </citation>
    <scope>NUCLEOTIDE SEQUENCE</scope>
    <source>
        <strain evidence="17">CIW4</strain>
    </source>
</reference>
<feature type="domain" description="EGF-like" evidence="15">
    <location>
        <begin position="4376"/>
        <end position="4412"/>
    </location>
</feature>
<feature type="domain" description="Cadherin" evidence="16">
    <location>
        <begin position="152"/>
        <end position="267"/>
    </location>
</feature>
<dbReference type="InterPro" id="IPR020894">
    <property type="entry name" value="Cadherin_CS"/>
</dbReference>
<evidence type="ECO:0000256" key="10">
    <source>
        <dbReference type="PROSITE-ProRule" id="PRU00076"/>
    </source>
</evidence>
<dbReference type="Pfam" id="PF02210">
    <property type="entry name" value="Laminin_G_2"/>
    <property type="match status" value="1"/>
</dbReference>
<evidence type="ECO:0000256" key="8">
    <source>
        <dbReference type="ARBA" id="ARBA00023157"/>
    </source>
</evidence>
<dbReference type="GO" id="GO:0034332">
    <property type="term" value="P:adherens junction organization"/>
    <property type="evidence" value="ECO:0007669"/>
    <property type="project" value="TreeGrafter"/>
</dbReference>
<dbReference type="Pfam" id="PF00028">
    <property type="entry name" value="Cadherin"/>
    <property type="match status" value="13"/>
</dbReference>
<dbReference type="EMBL" id="MH253615">
    <property type="protein sequence ID" value="QAU32671.1"/>
    <property type="molecule type" value="mRNA"/>
</dbReference>
<evidence type="ECO:0000313" key="17">
    <source>
        <dbReference type="EMBL" id="QAU32671.1"/>
    </source>
</evidence>
<feature type="domain" description="Cadherin" evidence="16">
    <location>
        <begin position="2465"/>
        <end position="2574"/>
    </location>
</feature>
<feature type="domain" description="Cadherin" evidence="16">
    <location>
        <begin position="1585"/>
        <end position="1665"/>
    </location>
</feature>
<feature type="domain" description="Cadherin" evidence="16">
    <location>
        <begin position="752"/>
        <end position="862"/>
    </location>
</feature>
<dbReference type="InterPro" id="IPR001791">
    <property type="entry name" value="Laminin_G"/>
</dbReference>
<dbReference type="CDD" id="cd00110">
    <property type="entry name" value="LamG"/>
    <property type="match status" value="1"/>
</dbReference>
<feature type="domain" description="Cadherin" evidence="16">
    <location>
        <begin position="2575"/>
        <end position="2677"/>
    </location>
</feature>
<dbReference type="GO" id="GO:0008013">
    <property type="term" value="F:beta-catenin binding"/>
    <property type="evidence" value="ECO:0007669"/>
    <property type="project" value="TreeGrafter"/>
</dbReference>
<feature type="chain" id="PRO_5019823697" evidence="13">
    <location>
        <begin position="27"/>
        <end position="4951"/>
    </location>
</feature>
<comment type="subcellular location">
    <subcellularLocation>
        <location evidence="1">Membrane</location>
    </subcellularLocation>
</comment>
<feature type="domain" description="Cadherin" evidence="16">
    <location>
        <begin position="598"/>
        <end position="708"/>
    </location>
</feature>
<feature type="disulfide bond" evidence="10">
    <location>
        <begin position="4402"/>
        <end position="4411"/>
    </location>
</feature>
<dbReference type="GO" id="GO:0016477">
    <property type="term" value="P:cell migration"/>
    <property type="evidence" value="ECO:0007669"/>
    <property type="project" value="TreeGrafter"/>
</dbReference>
<evidence type="ECO:0000256" key="6">
    <source>
        <dbReference type="ARBA" id="ARBA00022989"/>
    </source>
</evidence>
<feature type="domain" description="Cadherin" evidence="16">
    <location>
        <begin position="1720"/>
        <end position="1812"/>
    </location>
</feature>
<feature type="domain" description="Cadherin" evidence="16">
    <location>
        <begin position="1176"/>
        <end position="1287"/>
    </location>
</feature>
<dbReference type="PROSITE" id="PS01187">
    <property type="entry name" value="EGF_CA"/>
    <property type="match status" value="1"/>
</dbReference>
<feature type="domain" description="Cadherin" evidence="16">
    <location>
        <begin position="1316"/>
        <end position="1420"/>
    </location>
</feature>
<feature type="domain" description="Cadherin" evidence="16">
    <location>
        <begin position="1071"/>
        <end position="1175"/>
    </location>
</feature>
<dbReference type="InterPro" id="IPR002126">
    <property type="entry name" value="Cadherin-like_dom"/>
</dbReference>
<name>A0A481MTI3_SCHMD</name>
<dbReference type="GO" id="GO:0044331">
    <property type="term" value="P:cell-cell adhesion mediated by cadherin"/>
    <property type="evidence" value="ECO:0007669"/>
    <property type="project" value="TreeGrafter"/>
</dbReference>
<feature type="domain" description="Cadherin" evidence="16">
    <location>
        <begin position="498"/>
        <end position="597"/>
    </location>
</feature>
<keyword evidence="6 12" id="KW-1133">Transmembrane helix</keyword>
<feature type="region of interest" description="Disordered" evidence="11">
    <location>
        <begin position="4855"/>
        <end position="4951"/>
    </location>
</feature>
<dbReference type="GO" id="GO:0007043">
    <property type="term" value="P:cell-cell junction assembly"/>
    <property type="evidence" value="ECO:0007669"/>
    <property type="project" value="TreeGrafter"/>
</dbReference>
<feature type="domain" description="Cadherin" evidence="16">
    <location>
        <begin position="3144"/>
        <end position="3233"/>
    </location>
</feature>
<feature type="domain" description="EGF-like" evidence="15">
    <location>
        <begin position="4458"/>
        <end position="4497"/>
    </location>
</feature>
<organism evidence="17">
    <name type="scientific">Schmidtea mediterranea</name>
    <name type="common">Freshwater planarian flatworm</name>
    <dbReference type="NCBI Taxonomy" id="79327"/>
    <lineage>
        <taxon>Eukaryota</taxon>
        <taxon>Metazoa</taxon>
        <taxon>Spiralia</taxon>
        <taxon>Lophotrochozoa</taxon>
        <taxon>Platyhelminthes</taxon>
        <taxon>Rhabditophora</taxon>
        <taxon>Seriata</taxon>
        <taxon>Tricladida</taxon>
        <taxon>Continenticola</taxon>
        <taxon>Geoplanoidea</taxon>
        <taxon>Dugesiidae</taxon>
        <taxon>Schmidtea</taxon>
    </lineage>
</organism>
<dbReference type="FunFam" id="2.60.40.60:FF:000020">
    <property type="entry name" value="Dachsous cadherin-related 1b"/>
    <property type="match status" value="1"/>
</dbReference>
<keyword evidence="8 10" id="KW-1015">Disulfide bond</keyword>
<dbReference type="InterPro" id="IPR000152">
    <property type="entry name" value="EGF-type_Asp/Asn_hydroxyl_site"/>
</dbReference>
<dbReference type="GO" id="GO:0016339">
    <property type="term" value="P:calcium-dependent cell-cell adhesion via plasma membrane cell adhesion molecules"/>
    <property type="evidence" value="ECO:0007669"/>
    <property type="project" value="TreeGrafter"/>
</dbReference>
<evidence type="ECO:0000256" key="3">
    <source>
        <dbReference type="ARBA" id="ARBA00022729"/>
    </source>
</evidence>
<feature type="domain" description="Cadherin" evidence="16">
    <location>
        <begin position="2357"/>
        <end position="2464"/>
    </location>
</feature>
<dbReference type="FunFam" id="2.60.40.60:FF:000092">
    <property type="entry name" value="Protocadherin 8"/>
    <property type="match status" value="1"/>
</dbReference>
<evidence type="ECO:0000259" key="15">
    <source>
        <dbReference type="PROSITE" id="PS50026"/>
    </source>
</evidence>
<feature type="transmembrane region" description="Helical" evidence="12">
    <location>
        <begin position="4516"/>
        <end position="4541"/>
    </location>
</feature>
<dbReference type="PROSITE" id="PS50025">
    <property type="entry name" value="LAM_G_DOMAIN"/>
    <property type="match status" value="1"/>
</dbReference>
<comment type="caution">
    <text evidence="10">Lacks conserved residue(s) required for the propagation of feature annotation.</text>
</comment>
<dbReference type="SMART" id="SM00112">
    <property type="entry name" value="CA"/>
    <property type="match status" value="30"/>
</dbReference>
<keyword evidence="4" id="KW-0677">Repeat</keyword>
<dbReference type="GO" id="GO:0000902">
    <property type="term" value="P:cell morphogenesis"/>
    <property type="evidence" value="ECO:0007669"/>
    <property type="project" value="TreeGrafter"/>
</dbReference>
<sequence length="4951" mass="557037">MKVNGNLAMLLLVVVSCVELWKCIESLSISFTKPLYNVGIYQDQDVRKYVAHYDFQMGIEKPEEEGKITYKIRDSSEIFNTFEAESKLVGDFFYLRIRTKYTASLNRERIGFYNLTIQGLFESKSTGKFETSCKTQVVIKVLDRNDNCPMFVNENFEFIAQENASIATQIGTVTATDADEGMNSEIFYYLDQSAITSDSVKFPFSINPFSGIIYPVQKLFDFVGGSKLSAKIYAIHRGDLSLIKCDVISQSVLSISVVAHNVHAPKISVKYLSKYFDPDFNDYPFAEITVTDEDERLNRNRNPYPILIRHHPKSPVNVFLTPTGELNRYVLKLRAIFSPISTPAISVTIEAKDLSLNPKTSSTHLTIPLGNLRNINLLSVPEFVSVSIPENAIVNSSVCLLKTFINSSNVNNLLKLNFRWIPDLEGTYSVNDISIFSSGVVVVSKDLNAEDFGSPERNLTIAVAMNDSLETKKTFTLRISVQDVNEFPPVVMNNGSVITVKENTEIGETVLIIQAYDPDISRTKISYYLFDQNKLPFRLGEFKRNVVIVKENLDAETMQRRFFIRVLVTDSGAPIARSVIAHYEIEIADVNEYKPEFVYKTCQITISRQAPYDLKIGHFIAEDLDRDGRDNIQISIASVSFQQPCFSIHPESGTLSLLCTFKHGMLSKLTNFTIGLQANDSGLVSSKMALNFSVVDANSRSLSGRPIKLDCVKNDIYVPHQTTRDSTINHPNNYEESNKPIFGMRNIPIFATNIPSVIHIREESAKGTIVQKITMKTADKDRDPYESEFVFGVWSEEEQMVFSIARTDSHSADIVVADRLDRETVDKYHMTIAVCDQGQPKNCIFKRFEIQVEDINDNPPKFLDSFQIPMTLPENYDIKKRIVQIKATDADSKDIQYRLVNFRRVFKIHSRTGWLRLRVNLDREKRDYYPIVIVASDVDFYNRSLTATATLTIIVADINDNKPIFTKNSYSLALPEDLPIGSFLVQLHATDADLDDNSQLRYAIHGIHSDCFHCDTSTGAVHLLCKLSPLTEYRLIAVVKDNGKPQALSSQADFQIYPQKVHPNRYIPSLKEPIITAAIRENCLPGTLVTSIRPETSDKEPQSFVYTISGHSNGISLFRINNEGEIRTVSSIDREKEESYWLYIYIEDRNDEIINKILAEVYIKVTDENDNCPMPERAFYKASVAENLQGIHHLITVKATDADMNKKTELKYKIISGDTWGYFSISSTGEISTSERSIDREPLKSTCAFTDFYDLKVMISDSGVPEQINTVNIHVNIIDVNDNAPSFINDNVFVFNRYLSTELINYHRLKNTNILIGRVTAVDIDYDLNATVRYTMQPPRVANLNASTLELFSVDVKSGHLFANISSSIFDNSQNGTVQIPTFKINVWAYDLGAPTMWTRSPAEVTIRLYLSENATDPKSENDKSKLYLAYLPSDSINIVYDECIGSELLSIPVVDQLDPKGTSLEVQIDDADGPFSVIWAKRSASPSYKTEAILLVADSLVNQGEKVTLEITIRNTKFYVQHNVTIFIKFYNKNFPTFNLPSSEPLQINIEDHTKPPKSIYIVRARVAPTEFPNIFNSSTSLSTITNTDLFEPIIYSISASNDPIAVQKLFHINSNNGDLRLISPANAYSNQTFDIIVEARNKRATYMKLQIHILDTNNMYPEFLVSREQSNMYMETLRNLAKSQSSVLNEMDKLSIQRHLDNSLIFSFTWIDVGSSIGTLLTSISATDQDYGRNGQLVFAIKNDSVALNYFEMDQNNGDIRVQRSLTAIRNRLLFLTIVVSDLGQPPRINRSVVAVEIRDKRMSHSLPQLEESQLDLVVHENTSVNTILHCLKLRSSTKLLTTAQYVVLSIKPSTGKLFGVTRSTGCIITVSSLDREQIQDIVSMDIQVQSYDGLVSRYNSIISVKIHIADVNDNAPRFLGPLKLNGIISESANPGSLVFLQSDGEKLSKSLKALVINAEDPDEGKNGQIEYVILSRFASYFKIDQYTGVLSLALKIDREVVGSFVDLSIRLQDKGSPKLLSQERLEIMIIIEDENDCPPKFEKDFYLQVLILPTFPSAPLLQLRVHDPDLNPTILFSILNGKESRFFSIDPTTGWLKISTNDIPVSGKFPSVVLINIRAFDGKFETSCNITINSFDNTRNKVLPLEKSQVVWEIPENRNEVPDLVLPRAKFYFSHQHPSIKYILLSEQPKVEINEITGSLKLKSALDREERPFVQLLVLAKGWDGSYDYINVTVSVTDENDYKPMFLSERYEFLVHTNLSKEAQSIRVKAIDLDAGENGSVIYSIYYVKPFAYDLKFAIDSNSGVITIQSGPSKELLGKKFTIGIKANDKGQPALSSFTDVFVDIVSDKSPLFDKSKYSVIVPEDALKDFIVTTVKAISSTGHTILYTITNGNDEELFDLDFTAAYLQPGPCVIRLVGKLDYETKPFHTLIISATDPSSSLSHSTTVLITVLDINDELPIFLKSSYSASVSENMPINHEIISISVLLQKVSNSKIVEFSLKLIEDSSPCSSQHFRINGTTGTISIKENLDFETCMIHEFWILVKYDGRFSPTNRAHMQVHIVDENDNPPKFIQPTFNATISLESSQGSLVVIAMATDLDTNSKLIYKVLNEYYNIFKIDQSSGFIRFNQVPNIEKLLPSSGVVEFQVLVHDFTHSVVANVSVNFVSIKNHPPSFVMNEFHMSVSENFTVNSEIGRIVASDSDKNKFGRLRYHVIGGFDSEIFGLDSLTGALLLKKTLDRERKSMHELRVVVSDYGNKHDFATVLIHVTDINDNIPVIEQAYYEVTVILSTKSTGTTLESILQLHAKDRDVSPRHRMDYRLVSPPLSQSIAFVDSITGAVSLKPSWINQNSNLGLNNTKSKLEVYQIAFQVCEEPLYSYRIATTVISCSTNVTVKINILYDKKKVNPIITCSIMTIQENNPLNHIVAMCRISSTEMKGKWSLVPSSSPFDVQNDFEIDSNYGYIRAKKIMDFETQSQYRINVEYRVDNSLLMATRTILIDLIDQNDCPPIFDNSRYAIFISEDIPVGSKVIQCKAYDKDYEGKDVIFYSLYQLDSVETGVSFRIDDQGWVYSVSAVDYEETKLINLIVSASDKAGHVTNTTLTISVYDVNDEIPYWTKNPPVDGIEITETCDGCSETFPRVVYRLSAKDNDSESQKESLHFLITNQNLNPFYAYFRVSESGDVLLLHPLDAEKILKPLQLKFLASDRLHWSKEEFILNIRVIDVNDHAPVCPQIPDLMIFEGITPGSVITTLQAYDRDSSAKYNTLTYTLMECSDPYLLVVEPLTGRVIVNAPLDREFSSTVNFFVHALDVESKKCSFKILINVLDINDNAPRFVHTSIAPFLENAPHGSVIGKIHAVDADSGINRKIVYRILDESKSSFSIDRDTGIMRVASLLDRERQPEHHLVIEASDCGKPPKANITNVKIVLLDVNDSPPQFINIPIKLRVAEDTEIGKVLITIKAISDDIGVNAEVSYQMITEQNFFRLESLSGNLTLIKKLDFELSREYFLTVRASDKGYPSLSTTTGVTIQVVDVNDNVPQFPFLPYVFNIPENTLVSKLTIGKVTAYDSDSGLNSMLTYSFLYWLPEQKWNNRSTLNHIEHFFRINPKTGEIFLNFVPDREEQPTYKFQVSVTDHGIPAFSSKTNVTIEIEDKNDNPPEFAQPSFRFLIQVDRSGIIPDQELKKNGDMFEVGRLHIKDKDGPTNSNPFQCKLLNAETVSPFLVKTDELTDECILLVAGSLYLGVRTLWVQVTDNGQPSLYCRVQVAVNVIRLSNIPPEIEPLNVTYVYFHSETIIGKELEIARVLVRDRSPAFDMLTFEFVYNETLKSRVNNNFFKIDSFTGAITTTEMLDSGMYSLNVKVTNVTLSTEKVIFIKIVALTKDMIRSACVIQVSSMKPNIFFARRLDLKLINFLKSVMASKLAYIISVKSSSRRRSNRMKRSYSDRSFSRVSNRRIRRQLAPDDVVDVLIAVYNENEYRFFKSSALVDRIKTLTPDLTKIFQASSVKIFNNVCDDKHICVEGQCQTTIMVNPKLPPINFQVHGVTFLSLDFSYESSCLCTKHFEGVRCEIPMNKCAHKPCGSFRVCRPDPTKSPGFVCECPELKSGKYCERPSIIEGNSSCLDEQCILAKVSEPIHFTGGGFIIWYLREKGNALRMEVIFSFRVLQKPAPLMEIQWNSIRSILIDINSDGKVLISADHKTVPLIDLYESVNPMADGKWHNVRLSILGVVNMPDWWLHVVIDGLQPRLLSLSSWIEGDHFNQTILIGARNYISTREYNLEKSVILDESMTGCIQDVILNNQKLPYQQLPAPVPSSSFGVLSKNLNHGCSESLMRSLCAAGVCKNGGLCLIRDYENDNKRSYVCQCQETFTGRNCEIPNSICRHAPCVHGGKCVDTKSGFKCICPDGLTGPRCQWGKSCSSLLNPCPTFATCIEKTINSLYSSAVCDCSQTLRGYMCQIDVDECQIQPPLCKPGRGICHNLHSGYQCNCTLGYRGHHCEIDGLISIYPDNSSFGLSQFHIYVIVGILACLFVLALLTVVVLVLRMKPIIRMNSCRKKDRNAALSLDPLYPYNVYTAEQCSRYSPASSMMASSMHHPLGYVGGFMVEPPSTPGGRSQMSFHQVPPIHYSHMSQDAIDRVSLCSSNNEKREMNAPPPMALHPNNRYIRSSRGQIYLNPADSRQRLPHHSSTFSLVPCHVGQQQHIHYVPNRNSVMYYPGPNHPRIVYDQMLHRGSNLSLHSSKAASAQWEPSDNRLDESANDMVQSDCPSLNQFQNGIIVSPMNGEIDPSVLSWNGPFVEDGIYHREMISSQEMSLTDTTDRSTAHLIPKITPKTNFRAQPPVIHQMNIAKPTVLINQNGHTESPKTVSPSSASIPSGTSSDTKGTAPECEPRELKKKSNKISPDSNSGEGTENDTEDLEMDHPSLHSTVFPTNKHLQEDAEDGLSSVPLLDSIN</sequence>
<dbReference type="GO" id="GO:0045296">
    <property type="term" value="F:cadherin binding"/>
    <property type="evidence" value="ECO:0007669"/>
    <property type="project" value="TreeGrafter"/>
</dbReference>
<evidence type="ECO:0000259" key="14">
    <source>
        <dbReference type="PROSITE" id="PS50025"/>
    </source>
</evidence>
<keyword evidence="3 13" id="KW-0732">Signal</keyword>
<evidence type="ECO:0000256" key="9">
    <source>
        <dbReference type="PROSITE-ProRule" id="PRU00043"/>
    </source>
</evidence>
<feature type="domain" description="Cadherin" evidence="16">
    <location>
        <begin position="966"/>
        <end position="1070"/>
    </location>
</feature>
<dbReference type="FunFam" id="2.60.40.60:FF:000104">
    <property type="entry name" value="cadherin-23 isoform X1"/>
    <property type="match status" value="1"/>
</dbReference>
<feature type="domain" description="Cadherin" evidence="16">
    <location>
        <begin position="1813"/>
        <end position="1921"/>
    </location>
</feature>
<feature type="compositionally biased region" description="Polar residues" evidence="11">
    <location>
        <begin position="4855"/>
        <end position="4864"/>
    </location>
</feature>
<dbReference type="OrthoDB" id="6252479at2759"/>
<feature type="disulfide bond" evidence="10">
    <location>
        <begin position="4100"/>
        <end position="4109"/>
    </location>
</feature>
<dbReference type="PROSITE" id="PS50268">
    <property type="entry name" value="CADHERIN_2"/>
    <property type="match status" value="28"/>
</dbReference>
<feature type="domain" description="Cadherin" evidence="16">
    <location>
        <begin position="3014"/>
        <end position="3118"/>
    </location>
</feature>
<feature type="domain" description="Cadherin" evidence="16">
    <location>
        <begin position="1931"/>
        <end position="2044"/>
    </location>
</feature>
<feature type="domain" description="Cadherin" evidence="16">
    <location>
        <begin position="3543"/>
        <end position="3661"/>
    </location>
</feature>
<dbReference type="PROSITE" id="PS00022">
    <property type="entry name" value="EGF_1"/>
    <property type="match status" value="5"/>
</dbReference>
<dbReference type="SUPFAM" id="SSF49899">
    <property type="entry name" value="Concanavalin A-like lectins/glucanases"/>
    <property type="match status" value="1"/>
</dbReference>
<feature type="domain" description="EGF-like" evidence="15">
    <location>
        <begin position="4332"/>
        <end position="4374"/>
    </location>
</feature>
<dbReference type="GO" id="GO:0016342">
    <property type="term" value="C:catenin complex"/>
    <property type="evidence" value="ECO:0007669"/>
    <property type="project" value="TreeGrafter"/>
</dbReference>
<keyword evidence="7 12" id="KW-0472">Membrane</keyword>
<feature type="domain" description="Cadherin" evidence="16">
    <location>
        <begin position="864"/>
        <end position="965"/>
    </location>
</feature>
<feature type="domain" description="Cadherin" evidence="16">
    <location>
        <begin position="3233"/>
        <end position="3336"/>
    </location>
</feature>
<accession>A0A481MTI3</accession>
<dbReference type="InterPro" id="IPR013320">
    <property type="entry name" value="ConA-like_dom_sf"/>
</dbReference>
<dbReference type="InterPro" id="IPR039808">
    <property type="entry name" value="Cadherin"/>
</dbReference>
<evidence type="ECO:0000256" key="11">
    <source>
        <dbReference type="SAM" id="MobiDB-lite"/>
    </source>
</evidence>
<feature type="signal peptide" evidence="13">
    <location>
        <begin position="1"/>
        <end position="26"/>
    </location>
</feature>
<dbReference type="InterPro" id="IPR018097">
    <property type="entry name" value="EGF_Ca-bd_CS"/>
</dbReference>
<keyword evidence="10" id="KW-0245">EGF-like domain</keyword>
<feature type="domain" description="Cadherin" evidence="16">
    <location>
        <begin position="2165"/>
        <end position="2249"/>
    </location>
</feature>
<dbReference type="Gene3D" id="2.10.25.10">
    <property type="entry name" value="Laminin"/>
    <property type="match status" value="4"/>
</dbReference>
<dbReference type="Gene3D" id="2.60.40.60">
    <property type="entry name" value="Cadherins"/>
    <property type="match status" value="30"/>
</dbReference>
<dbReference type="Gene3D" id="2.60.120.200">
    <property type="match status" value="1"/>
</dbReference>
<feature type="domain" description="Cadherin" evidence="16">
    <location>
        <begin position="3346"/>
        <end position="3439"/>
    </location>
</feature>
<dbReference type="PRINTS" id="PR00205">
    <property type="entry name" value="CADHERIN"/>
</dbReference>
<evidence type="ECO:0000256" key="2">
    <source>
        <dbReference type="ARBA" id="ARBA00022692"/>
    </source>
</evidence>
<dbReference type="PANTHER" id="PTHR24027">
    <property type="entry name" value="CADHERIN-23"/>
    <property type="match status" value="1"/>
</dbReference>
<dbReference type="CDD" id="cd11304">
    <property type="entry name" value="Cadherin_repeat"/>
    <property type="match status" value="28"/>
</dbReference>
<evidence type="ECO:0000259" key="16">
    <source>
        <dbReference type="PROSITE" id="PS50268"/>
    </source>
</evidence>
<dbReference type="PROSITE" id="PS00232">
    <property type="entry name" value="CADHERIN_1"/>
    <property type="match status" value="8"/>
</dbReference>
<evidence type="ECO:0000256" key="13">
    <source>
        <dbReference type="SAM" id="SignalP"/>
    </source>
</evidence>
<dbReference type="PROSITE" id="PS00010">
    <property type="entry name" value="ASX_HYDROXYL"/>
    <property type="match status" value="2"/>
</dbReference>
<feature type="domain" description="Cadherin" evidence="16">
    <location>
        <begin position="2250"/>
        <end position="2356"/>
    </location>
</feature>
<dbReference type="SMART" id="SM00181">
    <property type="entry name" value="EGF"/>
    <property type="match status" value="6"/>
</dbReference>
<keyword evidence="2 12" id="KW-0812">Transmembrane</keyword>
<evidence type="ECO:0000256" key="7">
    <source>
        <dbReference type="ARBA" id="ARBA00023136"/>
    </source>
</evidence>
<dbReference type="PROSITE" id="PS01186">
    <property type="entry name" value="EGF_2"/>
    <property type="match status" value="1"/>
</dbReference>
<dbReference type="FunFam" id="2.60.40.60:FF:000015">
    <property type="entry name" value="FAT atypical cadherin 1"/>
    <property type="match status" value="2"/>
</dbReference>
<dbReference type="Pfam" id="PF00008">
    <property type="entry name" value="EGF"/>
    <property type="match status" value="1"/>
</dbReference>
<proteinExistence type="evidence at transcript level"/>
<dbReference type="SUPFAM" id="SSF57196">
    <property type="entry name" value="EGF/Laminin"/>
    <property type="match status" value="3"/>
</dbReference>
<dbReference type="InterPro" id="IPR015919">
    <property type="entry name" value="Cadherin-like_sf"/>
</dbReference>
<dbReference type="SUPFAM" id="SSF49313">
    <property type="entry name" value="Cadherin-like"/>
    <property type="match status" value="29"/>
</dbReference>
<feature type="domain" description="Cadherin" evidence="16">
    <location>
        <begin position="2917"/>
        <end position="3013"/>
    </location>
</feature>
<dbReference type="PROSITE" id="PS50026">
    <property type="entry name" value="EGF_3"/>
    <property type="match status" value="4"/>
</dbReference>
<feature type="domain" description="Cadherin" evidence="16">
    <location>
        <begin position="3440"/>
        <end position="3542"/>
    </location>
</feature>
<feature type="disulfide bond" evidence="10">
    <location>
        <begin position="4487"/>
        <end position="4496"/>
    </location>
</feature>
<evidence type="ECO:0000256" key="12">
    <source>
        <dbReference type="SAM" id="Phobius"/>
    </source>
</evidence>
<evidence type="ECO:0000256" key="1">
    <source>
        <dbReference type="ARBA" id="ARBA00004370"/>
    </source>
</evidence>
<dbReference type="GO" id="GO:0007156">
    <property type="term" value="P:homophilic cell adhesion via plasma membrane adhesion molecules"/>
    <property type="evidence" value="ECO:0007669"/>
    <property type="project" value="InterPro"/>
</dbReference>
<evidence type="ECO:0000256" key="4">
    <source>
        <dbReference type="ARBA" id="ARBA00022737"/>
    </source>
</evidence>
<feature type="domain" description="Laminin G" evidence="14">
    <location>
        <begin position="4132"/>
        <end position="4327"/>
    </location>
</feature>
<feature type="domain" description="EGF-like" evidence="15">
    <location>
        <begin position="4071"/>
        <end position="4110"/>
    </location>
</feature>
<reference evidence="17" key="1">
    <citation type="journal article" date="2018" name="J. ISSAAS">
        <title>Multi-scale coordination of planar cell polarity in planarians.</title>
        <authorList>
            <person name="Vu H.T.-K."/>
            <person name="Mansour S."/>
            <person name="Kuecken M."/>
            <person name="Blasse C."/>
            <person name="Basquin C."/>
            <person name="Azimzadeh J."/>
            <person name="Myers E.W."/>
            <person name="Brusch L."/>
            <person name="Rink J.C."/>
        </authorList>
    </citation>
    <scope>NUCLEOTIDE SEQUENCE</scope>
    <source>
        <strain evidence="17">CIW4</strain>
    </source>
</reference>
<keyword evidence="5 9" id="KW-0106">Calcium</keyword>
<dbReference type="CDD" id="cd00054">
    <property type="entry name" value="EGF_CA"/>
    <property type="match status" value="3"/>
</dbReference>
<dbReference type="PROSITE" id="PS51257">
    <property type="entry name" value="PROKAR_LIPOPROTEIN"/>
    <property type="match status" value="1"/>
</dbReference>
<feature type="compositionally biased region" description="Low complexity" evidence="11">
    <location>
        <begin position="4865"/>
        <end position="4877"/>
    </location>
</feature>
<dbReference type="PANTHER" id="PTHR24027:SF438">
    <property type="entry name" value="CADHERIN 23"/>
    <property type="match status" value="1"/>
</dbReference>
<feature type="disulfide bond" evidence="10">
    <location>
        <begin position="4364"/>
        <end position="4373"/>
    </location>
</feature>
<feature type="domain" description="Cadherin" evidence="16">
    <location>
        <begin position="43"/>
        <end position="151"/>
    </location>
</feature>
<dbReference type="SMART" id="SM00179">
    <property type="entry name" value="EGF_CA"/>
    <property type="match status" value="3"/>
</dbReference>
<evidence type="ECO:0000256" key="5">
    <source>
        <dbReference type="ARBA" id="ARBA00022837"/>
    </source>
</evidence>